<reference evidence="3" key="1">
    <citation type="journal article" date="2019" name="Int. J. Syst. Evol. Microbiol.">
        <title>The Global Catalogue of Microorganisms (GCM) 10K type strain sequencing project: providing services to taxonomists for standard genome sequencing and annotation.</title>
        <authorList>
            <consortium name="The Broad Institute Genomics Platform"/>
            <consortium name="The Broad Institute Genome Sequencing Center for Infectious Disease"/>
            <person name="Wu L."/>
            <person name="Ma J."/>
        </authorList>
    </citation>
    <scope>NUCLEOTIDE SEQUENCE [LARGE SCALE GENOMIC DNA]</scope>
    <source>
        <strain evidence="3">JCM 30346</strain>
    </source>
</reference>
<feature type="region of interest" description="Disordered" evidence="1">
    <location>
        <begin position="1"/>
        <end position="98"/>
    </location>
</feature>
<accession>A0ABW1NAK0</accession>
<dbReference type="RefSeq" id="WP_380747167.1">
    <property type="nucleotide sequence ID" value="NZ_JBHSRF010000004.1"/>
</dbReference>
<name>A0ABW1NAK0_9ACTN</name>
<organism evidence="2 3">
    <name type="scientific">Sphaerisporangium aureirubrum</name>
    <dbReference type="NCBI Taxonomy" id="1544736"/>
    <lineage>
        <taxon>Bacteria</taxon>
        <taxon>Bacillati</taxon>
        <taxon>Actinomycetota</taxon>
        <taxon>Actinomycetes</taxon>
        <taxon>Streptosporangiales</taxon>
        <taxon>Streptosporangiaceae</taxon>
        <taxon>Sphaerisporangium</taxon>
    </lineage>
</organism>
<proteinExistence type="predicted"/>
<protein>
    <submittedName>
        <fullName evidence="2">Uncharacterized protein</fullName>
    </submittedName>
</protein>
<evidence type="ECO:0000313" key="2">
    <source>
        <dbReference type="EMBL" id="MFC6080394.1"/>
    </source>
</evidence>
<sequence length="111" mass="11422">MHPRPARLRGAPADAPRADQATDTPPAAQTADTTPAAQTADTTPAAQTADTPPADQAADAPRPDHALTGMAPNPVTTRRDESVPSSAAATGQEPRRTAIHVLRDMIEEAGT</sequence>
<keyword evidence="3" id="KW-1185">Reference proteome</keyword>
<evidence type="ECO:0000313" key="3">
    <source>
        <dbReference type="Proteomes" id="UP001596137"/>
    </source>
</evidence>
<dbReference type="Proteomes" id="UP001596137">
    <property type="component" value="Unassembled WGS sequence"/>
</dbReference>
<dbReference type="EMBL" id="JBHSRF010000004">
    <property type="protein sequence ID" value="MFC6080394.1"/>
    <property type="molecule type" value="Genomic_DNA"/>
</dbReference>
<comment type="caution">
    <text evidence="2">The sequence shown here is derived from an EMBL/GenBank/DDBJ whole genome shotgun (WGS) entry which is preliminary data.</text>
</comment>
<evidence type="ECO:0000256" key="1">
    <source>
        <dbReference type="SAM" id="MobiDB-lite"/>
    </source>
</evidence>
<gene>
    <name evidence="2" type="ORF">ACFP1K_04450</name>
</gene>
<feature type="compositionally biased region" description="Low complexity" evidence="1">
    <location>
        <begin position="11"/>
        <end position="60"/>
    </location>
</feature>